<name>A0AAJ0F907_9PEZI</name>
<accession>A0AAJ0F907</accession>
<proteinExistence type="predicted"/>
<evidence type="ECO:0000256" key="1">
    <source>
        <dbReference type="SAM" id="MobiDB-lite"/>
    </source>
</evidence>
<feature type="region of interest" description="Disordered" evidence="1">
    <location>
        <begin position="191"/>
        <end position="263"/>
    </location>
</feature>
<evidence type="ECO:0000313" key="2">
    <source>
        <dbReference type="EMBL" id="KAK1758562.1"/>
    </source>
</evidence>
<comment type="caution">
    <text evidence="2">The sequence shown here is derived from an EMBL/GenBank/DDBJ whole genome shotgun (WGS) entry which is preliminary data.</text>
</comment>
<evidence type="ECO:0000313" key="3">
    <source>
        <dbReference type="Proteomes" id="UP001239445"/>
    </source>
</evidence>
<gene>
    <name evidence="2" type="ORF">QBC47DRAFT_145068</name>
</gene>
<feature type="compositionally biased region" description="Basic and acidic residues" evidence="1">
    <location>
        <begin position="247"/>
        <end position="263"/>
    </location>
</feature>
<protein>
    <submittedName>
        <fullName evidence="2">Uncharacterized protein</fullName>
    </submittedName>
</protein>
<reference evidence="2" key="1">
    <citation type="submission" date="2023-06" db="EMBL/GenBank/DDBJ databases">
        <title>Genome-scale phylogeny and comparative genomics of the fungal order Sordariales.</title>
        <authorList>
            <consortium name="Lawrence Berkeley National Laboratory"/>
            <person name="Hensen N."/>
            <person name="Bonometti L."/>
            <person name="Westerberg I."/>
            <person name="Brannstrom I.O."/>
            <person name="Guillou S."/>
            <person name="Cros-Aarteil S."/>
            <person name="Calhoun S."/>
            <person name="Haridas S."/>
            <person name="Kuo A."/>
            <person name="Mondo S."/>
            <person name="Pangilinan J."/>
            <person name="Riley R."/>
            <person name="Labutti K."/>
            <person name="Andreopoulos B."/>
            <person name="Lipzen A."/>
            <person name="Chen C."/>
            <person name="Yanf M."/>
            <person name="Daum C."/>
            <person name="Ng V."/>
            <person name="Clum A."/>
            <person name="Steindorff A."/>
            <person name="Ohm R."/>
            <person name="Martin F."/>
            <person name="Silar P."/>
            <person name="Natvig D."/>
            <person name="Lalanne C."/>
            <person name="Gautier V."/>
            <person name="Ament-Velasquez S.L."/>
            <person name="Kruys A."/>
            <person name="Hutchinson M.I."/>
            <person name="Powell A.J."/>
            <person name="Barry K."/>
            <person name="Miller A.N."/>
            <person name="Grigoriev I.V."/>
            <person name="Debuchy R."/>
            <person name="Gladieux P."/>
            <person name="Thoren M.H."/>
            <person name="Johannesson H."/>
        </authorList>
    </citation>
    <scope>NUCLEOTIDE SEQUENCE</scope>
    <source>
        <strain evidence="2">PSN4</strain>
    </source>
</reference>
<dbReference type="AlphaFoldDB" id="A0AAJ0F907"/>
<organism evidence="2 3">
    <name type="scientific">Echria macrotheca</name>
    <dbReference type="NCBI Taxonomy" id="438768"/>
    <lineage>
        <taxon>Eukaryota</taxon>
        <taxon>Fungi</taxon>
        <taxon>Dikarya</taxon>
        <taxon>Ascomycota</taxon>
        <taxon>Pezizomycotina</taxon>
        <taxon>Sordariomycetes</taxon>
        <taxon>Sordariomycetidae</taxon>
        <taxon>Sordariales</taxon>
        <taxon>Schizotheciaceae</taxon>
        <taxon>Echria</taxon>
    </lineage>
</organism>
<dbReference type="Proteomes" id="UP001239445">
    <property type="component" value="Unassembled WGS sequence"/>
</dbReference>
<sequence>MLSSLLNRQLLVAYLVTGKSSQRVRVNDLMGHFGCLLGGLKQKKADDIPFNKPMLLDVSARTSIMTSTNPFNRIGATRSKRLLDALNDDAQPGQKRHAVVYSSNPFRTLPKDAPNCARYPGWPEPYRAPSGPNYQERSSTFSGVNNNYGSGFRGGRGGFNGGPGVASPHNNPFRTLTKDVAKFVVIRPSRRAGRGLKGPAPAPAPAYSGPHNNPFHTTPRVFCHPSRRTRRGLKAQPRCGYDYVDPGGRDEGRRRDDGVFTPD</sequence>
<keyword evidence="3" id="KW-1185">Reference proteome</keyword>
<dbReference type="EMBL" id="MU839829">
    <property type="protein sequence ID" value="KAK1758562.1"/>
    <property type="molecule type" value="Genomic_DNA"/>
</dbReference>